<dbReference type="Proteomes" id="UP000030653">
    <property type="component" value="Unassembled WGS sequence"/>
</dbReference>
<dbReference type="AlphaFoldDB" id="M5FPP7"/>
<dbReference type="HOGENOM" id="CLU_1180179_0_0_1"/>
<dbReference type="EMBL" id="JH795872">
    <property type="protein sequence ID" value="EJT98690.1"/>
    <property type="molecule type" value="Genomic_DNA"/>
</dbReference>
<sequence>MPKCIFSMHAHVKALQNKLGSMFLDRKKWAKMKLEETLNKSLPAACQALFLPDMDFVFSTEHYMCLALLEHARQTLDDPDRPGMPAEVVDKRFWYWVDQCLQNTEDQLKTKSAISKQGAEKNLQGRLCGSSCRQHGPDQHGRHTEASLAAGYRDDHGAMGFDRTWRIAGGFWDAPGSLCYSGGSRGCMQGNTGWEAGVVTRGKSADMRPKPGWPCKVLQSGRSSAFARIQTLAGR</sequence>
<proteinExistence type="predicted"/>
<reference evidence="1 2" key="1">
    <citation type="journal article" date="2012" name="Science">
        <title>The Paleozoic origin of enzymatic lignin decomposition reconstructed from 31 fungal genomes.</title>
        <authorList>
            <person name="Floudas D."/>
            <person name="Binder M."/>
            <person name="Riley R."/>
            <person name="Barry K."/>
            <person name="Blanchette R.A."/>
            <person name="Henrissat B."/>
            <person name="Martinez A.T."/>
            <person name="Otillar R."/>
            <person name="Spatafora J.W."/>
            <person name="Yadav J.S."/>
            <person name="Aerts A."/>
            <person name="Benoit I."/>
            <person name="Boyd A."/>
            <person name="Carlson A."/>
            <person name="Copeland A."/>
            <person name="Coutinho P.M."/>
            <person name="de Vries R.P."/>
            <person name="Ferreira P."/>
            <person name="Findley K."/>
            <person name="Foster B."/>
            <person name="Gaskell J."/>
            <person name="Glotzer D."/>
            <person name="Gorecki P."/>
            <person name="Heitman J."/>
            <person name="Hesse C."/>
            <person name="Hori C."/>
            <person name="Igarashi K."/>
            <person name="Jurgens J.A."/>
            <person name="Kallen N."/>
            <person name="Kersten P."/>
            <person name="Kohler A."/>
            <person name="Kuees U."/>
            <person name="Kumar T.K.A."/>
            <person name="Kuo A."/>
            <person name="LaButti K."/>
            <person name="Larrondo L.F."/>
            <person name="Lindquist E."/>
            <person name="Ling A."/>
            <person name="Lombard V."/>
            <person name="Lucas S."/>
            <person name="Lundell T."/>
            <person name="Martin R."/>
            <person name="McLaughlin D.J."/>
            <person name="Morgenstern I."/>
            <person name="Morin E."/>
            <person name="Murat C."/>
            <person name="Nagy L.G."/>
            <person name="Nolan M."/>
            <person name="Ohm R.A."/>
            <person name="Patyshakuliyeva A."/>
            <person name="Rokas A."/>
            <person name="Ruiz-Duenas F.J."/>
            <person name="Sabat G."/>
            <person name="Salamov A."/>
            <person name="Samejima M."/>
            <person name="Schmutz J."/>
            <person name="Slot J.C."/>
            <person name="St John F."/>
            <person name="Stenlid J."/>
            <person name="Sun H."/>
            <person name="Sun S."/>
            <person name="Syed K."/>
            <person name="Tsang A."/>
            <person name="Wiebenga A."/>
            <person name="Young D."/>
            <person name="Pisabarro A."/>
            <person name="Eastwood D.C."/>
            <person name="Martin F."/>
            <person name="Cullen D."/>
            <person name="Grigoriev I.V."/>
            <person name="Hibbett D.S."/>
        </authorList>
    </citation>
    <scope>NUCLEOTIDE SEQUENCE [LARGE SCALE GENOMIC DNA]</scope>
    <source>
        <strain evidence="1 2">DJM-731 SS1</strain>
    </source>
</reference>
<evidence type="ECO:0000313" key="2">
    <source>
        <dbReference type="Proteomes" id="UP000030653"/>
    </source>
</evidence>
<gene>
    <name evidence="1" type="ORF">DACRYDRAFT_17874</name>
</gene>
<dbReference type="GeneID" id="63686375"/>
<dbReference type="OrthoDB" id="10532880at2759"/>
<accession>M5FPP7</accession>
<organism evidence="1 2">
    <name type="scientific">Dacryopinax primogenitus (strain DJM 731)</name>
    <name type="common">Brown rot fungus</name>
    <dbReference type="NCBI Taxonomy" id="1858805"/>
    <lineage>
        <taxon>Eukaryota</taxon>
        <taxon>Fungi</taxon>
        <taxon>Dikarya</taxon>
        <taxon>Basidiomycota</taxon>
        <taxon>Agaricomycotina</taxon>
        <taxon>Dacrymycetes</taxon>
        <taxon>Dacrymycetales</taxon>
        <taxon>Dacrymycetaceae</taxon>
        <taxon>Dacryopinax</taxon>
    </lineage>
</organism>
<keyword evidence="2" id="KW-1185">Reference proteome</keyword>
<name>M5FPP7_DACPD</name>
<dbReference type="RefSeq" id="XP_040625588.1">
    <property type="nucleotide sequence ID" value="XM_040771313.1"/>
</dbReference>
<evidence type="ECO:0000313" key="1">
    <source>
        <dbReference type="EMBL" id="EJT98690.1"/>
    </source>
</evidence>
<protein>
    <submittedName>
        <fullName evidence="1">Uncharacterized protein</fullName>
    </submittedName>
</protein>